<accession>A0ABR1UJB3</accession>
<dbReference type="Proteomes" id="UP001480595">
    <property type="component" value="Unassembled WGS sequence"/>
</dbReference>
<reference evidence="2 3" key="1">
    <citation type="submission" date="2023-01" db="EMBL/GenBank/DDBJ databases">
        <title>Analysis of 21 Apiospora genomes using comparative genomics revels a genus with tremendous synthesis potential of carbohydrate active enzymes and secondary metabolites.</title>
        <authorList>
            <person name="Sorensen T."/>
        </authorList>
    </citation>
    <scope>NUCLEOTIDE SEQUENCE [LARGE SCALE GENOMIC DNA]</scope>
    <source>
        <strain evidence="2 3">CBS 135458</strain>
    </source>
</reference>
<name>A0ABR1UJB3_9PEZI</name>
<proteinExistence type="predicted"/>
<feature type="region of interest" description="Disordered" evidence="1">
    <location>
        <begin position="145"/>
        <end position="195"/>
    </location>
</feature>
<protein>
    <submittedName>
        <fullName evidence="2">Uncharacterized protein</fullName>
    </submittedName>
</protein>
<sequence>MAHSASARLRRLATKSLIGSCVTLTSSGSNLIALLVLNGEPAWLCLICCKVDILVNALVIFWITSTRDSSASAKSLGTSTGPQCLTSRLLTVPANQPESDDLDVLAHPGHAWVPPPNSVSGSRPNDLSIDNILDGMVNTDDFVRRNDRSPRGKQNGMYTEGLENLREEEEEEKREDPWYCSVPNSNAAACTNTHA</sequence>
<evidence type="ECO:0000313" key="2">
    <source>
        <dbReference type="EMBL" id="KAK8059009.1"/>
    </source>
</evidence>
<dbReference type="GeneID" id="92093929"/>
<dbReference type="RefSeq" id="XP_066714455.1">
    <property type="nucleotide sequence ID" value="XM_066860866.1"/>
</dbReference>
<gene>
    <name evidence="2" type="ORF">PG994_009457</name>
</gene>
<comment type="caution">
    <text evidence="2">The sequence shown here is derived from an EMBL/GenBank/DDBJ whole genome shotgun (WGS) entry which is preliminary data.</text>
</comment>
<evidence type="ECO:0000313" key="3">
    <source>
        <dbReference type="Proteomes" id="UP001480595"/>
    </source>
</evidence>
<dbReference type="EMBL" id="JAQQWL010000009">
    <property type="protein sequence ID" value="KAK8059009.1"/>
    <property type="molecule type" value="Genomic_DNA"/>
</dbReference>
<dbReference type="PANTHER" id="PTHR38848">
    <property type="entry name" value="G-PROTEIN COUPLED RECEPTORS FAMILY 3 PROFILE DOMAIN-CONTAINING PROTEIN"/>
    <property type="match status" value="1"/>
</dbReference>
<keyword evidence="3" id="KW-1185">Reference proteome</keyword>
<dbReference type="PANTHER" id="PTHR38848:SF3">
    <property type="entry name" value="G-PROTEIN COUPLED RECEPTORS FAMILY 3 PROFILE DOMAIN-CONTAINING PROTEIN"/>
    <property type="match status" value="1"/>
</dbReference>
<feature type="compositionally biased region" description="Polar residues" evidence="1">
    <location>
        <begin position="182"/>
        <end position="195"/>
    </location>
</feature>
<organism evidence="2 3">
    <name type="scientific">Apiospora phragmitis</name>
    <dbReference type="NCBI Taxonomy" id="2905665"/>
    <lineage>
        <taxon>Eukaryota</taxon>
        <taxon>Fungi</taxon>
        <taxon>Dikarya</taxon>
        <taxon>Ascomycota</taxon>
        <taxon>Pezizomycotina</taxon>
        <taxon>Sordariomycetes</taxon>
        <taxon>Xylariomycetidae</taxon>
        <taxon>Amphisphaeriales</taxon>
        <taxon>Apiosporaceae</taxon>
        <taxon>Apiospora</taxon>
    </lineage>
</organism>
<evidence type="ECO:0000256" key="1">
    <source>
        <dbReference type="SAM" id="MobiDB-lite"/>
    </source>
</evidence>